<sequence length="168" mass="18579">PPPGPTQLEFKSKQDGNDSNTLIQEDLSESTEVDRSMTATQKLQRCDEEDFAGNYFKPRRATELLIKAKQDAGRILNKWKENNVKSTGVLNSSNNAGGLSSSLNSTVNSLPGQTYFNSTWNGGSNSWISNEKRPSPEISRRPIKLEALPLNDRRVGKLKGSLNTLDII</sequence>
<feature type="non-terminal residue" evidence="2">
    <location>
        <position position="1"/>
    </location>
</feature>
<accession>A0A1B6CBH3</accession>
<gene>
    <name evidence="2" type="ORF">g.44973</name>
</gene>
<dbReference type="EMBL" id="GEDC01026485">
    <property type="protein sequence ID" value="JAS10813.1"/>
    <property type="molecule type" value="Transcribed_RNA"/>
</dbReference>
<proteinExistence type="predicted"/>
<name>A0A1B6CBH3_9HEMI</name>
<protein>
    <submittedName>
        <fullName evidence="2">Uncharacterized protein</fullName>
    </submittedName>
</protein>
<organism evidence="2">
    <name type="scientific">Clastoptera arizonana</name>
    <name type="common">Arizona spittle bug</name>
    <dbReference type="NCBI Taxonomy" id="38151"/>
    <lineage>
        <taxon>Eukaryota</taxon>
        <taxon>Metazoa</taxon>
        <taxon>Ecdysozoa</taxon>
        <taxon>Arthropoda</taxon>
        <taxon>Hexapoda</taxon>
        <taxon>Insecta</taxon>
        <taxon>Pterygota</taxon>
        <taxon>Neoptera</taxon>
        <taxon>Paraneoptera</taxon>
        <taxon>Hemiptera</taxon>
        <taxon>Auchenorrhyncha</taxon>
        <taxon>Cercopoidea</taxon>
        <taxon>Clastopteridae</taxon>
        <taxon>Clastoptera</taxon>
    </lineage>
</organism>
<feature type="region of interest" description="Disordered" evidence="1">
    <location>
        <begin position="1"/>
        <end position="21"/>
    </location>
</feature>
<reference evidence="2" key="1">
    <citation type="submission" date="2015-12" db="EMBL/GenBank/DDBJ databases">
        <title>De novo transcriptome assembly of four potential Pierce s Disease insect vectors from Arizona vineyards.</title>
        <authorList>
            <person name="Tassone E.E."/>
        </authorList>
    </citation>
    <scope>NUCLEOTIDE SEQUENCE</scope>
</reference>
<dbReference type="AlphaFoldDB" id="A0A1B6CBH3"/>
<evidence type="ECO:0000256" key="1">
    <source>
        <dbReference type="SAM" id="MobiDB-lite"/>
    </source>
</evidence>
<evidence type="ECO:0000313" key="2">
    <source>
        <dbReference type="EMBL" id="JAS10813.1"/>
    </source>
</evidence>